<name>A0A068QZS2_9GAMM</name>
<sequence>MTNRTYSELANTAIQKEKEEKYDLAAEYWEKAGRVATNLTNQLWAEHRQEHNQKRYSLHHRYSKAIVSQKEKRQINEINKRTAEVLKKHIKNHTETNKFKQKLRQIGI</sequence>
<evidence type="ECO:0008006" key="3">
    <source>
        <dbReference type="Google" id="ProtNLM"/>
    </source>
</evidence>
<dbReference type="HOGENOM" id="CLU_2157409_0_0_6"/>
<dbReference type="STRING" id="1354304.XPG1_0897"/>
<dbReference type="NCBIfam" id="NF033650">
    <property type="entry name" value="ANR_neg_reg"/>
    <property type="match status" value="1"/>
</dbReference>
<organism evidence="1 2">
    <name type="scientific">Xenorhabdus poinarii G6</name>
    <dbReference type="NCBI Taxonomy" id="1354304"/>
    <lineage>
        <taxon>Bacteria</taxon>
        <taxon>Pseudomonadati</taxon>
        <taxon>Pseudomonadota</taxon>
        <taxon>Gammaproteobacteria</taxon>
        <taxon>Enterobacterales</taxon>
        <taxon>Morganellaceae</taxon>
        <taxon>Xenorhabdus</taxon>
    </lineage>
</organism>
<protein>
    <recommendedName>
        <fullName evidence="3">ANR family transcriptional regulator</fullName>
    </recommendedName>
</protein>
<dbReference type="EMBL" id="FO704551">
    <property type="protein sequence ID" value="CDG20552.1"/>
    <property type="molecule type" value="Genomic_DNA"/>
</dbReference>
<dbReference type="KEGG" id="xpo:XPG1_0897"/>
<dbReference type="AlphaFoldDB" id="A0A068QZS2"/>
<gene>
    <name evidence="1" type="ORF">XPG1_0897</name>
</gene>
<dbReference type="OrthoDB" id="6445597at2"/>
<dbReference type="Proteomes" id="UP000032735">
    <property type="component" value="Chromosome"/>
</dbReference>
<evidence type="ECO:0000313" key="1">
    <source>
        <dbReference type="EMBL" id="CDG20552.1"/>
    </source>
</evidence>
<proteinExistence type="predicted"/>
<accession>A0A068QZS2</accession>
<dbReference type="InterPro" id="IPR047666">
    <property type="entry name" value="ANR_neg_reg"/>
</dbReference>
<evidence type="ECO:0000313" key="2">
    <source>
        <dbReference type="Proteomes" id="UP000032735"/>
    </source>
</evidence>
<keyword evidence="2" id="KW-1185">Reference proteome</keyword>
<dbReference type="RefSeq" id="WP_045957924.1">
    <property type="nucleotide sequence ID" value="NZ_FO704551.1"/>
</dbReference>
<reference evidence="1 2" key="1">
    <citation type="submission" date="2013-07" db="EMBL/GenBank/DDBJ databases">
        <authorList>
            <person name="Genoscope - CEA"/>
        </authorList>
    </citation>
    <scope>NUCLEOTIDE SEQUENCE [LARGE SCALE GENOMIC DNA]</scope>
    <source>
        <strain evidence="1 2">G6</strain>
    </source>
</reference>